<dbReference type="Proteomes" id="UP000255423">
    <property type="component" value="Unassembled WGS sequence"/>
</dbReference>
<evidence type="ECO:0000313" key="2">
    <source>
        <dbReference type="EMBL" id="SUQ18842.1"/>
    </source>
</evidence>
<reference evidence="2 3" key="1">
    <citation type="submission" date="2017-08" db="EMBL/GenBank/DDBJ databases">
        <authorList>
            <person name="de Groot N.N."/>
        </authorList>
    </citation>
    <scope>NUCLEOTIDE SEQUENCE [LARGE SCALE GENOMIC DNA]</scope>
    <source>
        <strain evidence="2 3">HM2</strain>
    </source>
</reference>
<gene>
    <name evidence="2" type="ORF">SAMN05661053_0062</name>
</gene>
<keyword evidence="1" id="KW-0732">Signal</keyword>
<evidence type="ECO:0008006" key="4">
    <source>
        <dbReference type="Google" id="ProtNLM"/>
    </source>
</evidence>
<dbReference type="AlphaFoldDB" id="A0A380RVE8"/>
<dbReference type="RefSeq" id="WP_109571677.1">
    <property type="nucleotide sequence ID" value="NZ_UHJL01000001.1"/>
</dbReference>
<feature type="signal peptide" evidence="1">
    <location>
        <begin position="1"/>
        <end position="17"/>
    </location>
</feature>
<evidence type="ECO:0000256" key="1">
    <source>
        <dbReference type="SAM" id="SignalP"/>
    </source>
</evidence>
<organism evidence="2 3">
    <name type="scientific">Fibrobacter succinogenes</name>
    <name type="common">Bacteroides succinogenes</name>
    <dbReference type="NCBI Taxonomy" id="833"/>
    <lineage>
        <taxon>Bacteria</taxon>
        <taxon>Pseudomonadati</taxon>
        <taxon>Fibrobacterota</taxon>
        <taxon>Fibrobacteria</taxon>
        <taxon>Fibrobacterales</taxon>
        <taxon>Fibrobacteraceae</taxon>
        <taxon>Fibrobacter</taxon>
    </lineage>
</organism>
<protein>
    <recommendedName>
        <fullName evidence="4">Outer membrane protein beta-barrel domain-containing protein</fullName>
    </recommendedName>
</protein>
<evidence type="ECO:0000313" key="3">
    <source>
        <dbReference type="Proteomes" id="UP000255423"/>
    </source>
</evidence>
<accession>A0A380RVE8</accession>
<name>A0A380RVE8_FIBSU</name>
<sequence length="418" mass="47852">MKKLLVILMFLVSWASAAEVYFDSKFTLWKDATIYIWTLDGNAPVNAGEFCLSLRRNNTGIGEPKCRELGEWERDTIATRYGSWLSNNLEKGLPSSYLRARHPGMAAKIQALEDNIVLFLAPQGKFIQVAIFDETTQEPKAAGIVKANSDKVALSDEIAATFFDKRTKRRLTKEERLKMQTEPDDLYKEVPNLKIWAGVGFGYSQAHFPLTPDNWTSSHTRSRVRNYRVTKDSVSLWNFIEDDDTFLSLYAGLTWHGFMGIELMYRYSNRDMKTDKSDTVYKELDHWNFGQHDIGLNAILSMTYPITTWLDITPLFFLGFQYTFYSEDIGLKKEVKKPSRAYQYRVKFEDVYKGALVGIGGQFVFKKHYGLDLRAGISSRGRDIYEAPSPDAGAAPTTIGRFTLDCFVSLGFEYHWTL</sequence>
<dbReference type="EMBL" id="UHJL01000001">
    <property type="protein sequence ID" value="SUQ18842.1"/>
    <property type="molecule type" value="Genomic_DNA"/>
</dbReference>
<feature type="chain" id="PRO_5016565617" description="Outer membrane protein beta-barrel domain-containing protein" evidence="1">
    <location>
        <begin position="18"/>
        <end position="418"/>
    </location>
</feature>
<proteinExistence type="predicted"/>